<evidence type="ECO:0000256" key="2">
    <source>
        <dbReference type="ARBA" id="ARBA00022801"/>
    </source>
</evidence>
<dbReference type="VEuPathDB" id="AmoebaDB:ACA1_149950"/>
<sequence length="291" mass="31697">MLLLLWTTTNLQVTHSLWFPPQLVVTRHTIPITGLPPALADAKIAVLSDIHFSSHYTHISQDFLESVVSTVNNLEPALVLVVGDVVNNDPGSAATIGRVLAQFKPSAGPHGTLVVLGNHDDRAIVKTLRELGMEVLVNEAKYPLGQGLALVGLGDVWLGDFQPQSVLDGLPPSEPRIVLSHHPDTANALRKWRVDLQIALPFVGAVLPLLHRIKSLLPQWLHEKIPYLGYTNVMEDWDLVYGLHDVQREGVVEADGDPANRVLITAGVGTTPPFRLGIPPEVVLLTLVPRS</sequence>
<dbReference type="KEGG" id="acan:ACA1_149950"/>
<feature type="chain" id="PRO_5003990609" evidence="3">
    <location>
        <begin position="17"/>
        <end position="291"/>
    </location>
</feature>
<dbReference type="RefSeq" id="XP_004351582.1">
    <property type="nucleotide sequence ID" value="XM_004351530.1"/>
</dbReference>
<keyword evidence="1" id="KW-0479">Metal-binding</keyword>
<keyword evidence="2" id="KW-0378">Hydrolase</keyword>
<dbReference type="GO" id="GO:0016020">
    <property type="term" value="C:membrane"/>
    <property type="evidence" value="ECO:0007669"/>
    <property type="project" value="GOC"/>
</dbReference>
<dbReference type="GO" id="GO:0009245">
    <property type="term" value="P:lipid A biosynthetic process"/>
    <property type="evidence" value="ECO:0007669"/>
    <property type="project" value="TreeGrafter"/>
</dbReference>
<gene>
    <name evidence="5" type="ORF">ACA1_149950</name>
</gene>
<dbReference type="GeneID" id="14923766"/>
<keyword evidence="6" id="KW-1185">Reference proteome</keyword>
<dbReference type="AlphaFoldDB" id="L8HC81"/>
<evidence type="ECO:0000256" key="1">
    <source>
        <dbReference type="ARBA" id="ARBA00022723"/>
    </source>
</evidence>
<organism evidence="5 6">
    <name type="scientific">Acanthamoeba castellanii (strain ATCC 30010 / Neff)</name>
    <dbReference type="NCBI Taxonomy" id="1257118"/>
    <lineage>
        <taxon>Eukaryota</taxon>
        <taxon>Amoebozoa</taxon>
        <taxon>Discosea</taxon>
        <taxon>Longamoebia</taxon>
        <taxon>Centramoebida</taxon>
        <taxon>Acanthamoebidae</taxon>
        <taxon>Acanthamoeba</taxon>
    </lineage>
</organism>
<dbReference type="PANTHER" id="PTHR31302:SF31">
    <property type="entry name" value="PHOSPHODIESTERASE YAEI"/>
    <property type="match status" value="1"/>
</dbReference>
<protein>
    <submittedName>
        <fullName evidence="5">Ser/Thr phosphatase family superfamily protein</fullName>
    </submittedName>
</protein>
<name>L8HC81_ACACF</name>
<dbReference type="SUPFAM" id="SSF56300">
    <property type="entry name" value="Metallo-dependent phosphatases"/>
    <property type="match status" value="1"/>
</dbReference>
<dbReference type="Proteomes" id="UP000011083">
    <property type="component" value="Unassembled WGS sequence"/>
</dbReference>
<feature type="domain" description="Calcineurin-like phosphoesterase" evidence="4">
    <location>
        <begin position="43"/>
        <end position="195"/>
    </location>
</feature>
<accession>L8HC81</accession>
<evidence type="ECO:0000256" key="3">
    <source>
        <dbReference type="SAM" id="SignalP"/>
    </source>
</evidence>
<dbReference type="Pfam" id="PF00149">
    <property type="entry name" value="Metallophos"/>
    <property type="match status" value="1"/>
</dbReference>
<reference evidence="5 6" key="1">
    <citation type="journal article" date="2013" name="Genome Biol.">
        <title>Genome of Acanthamoeba castellanii highlights extensive lateral gene transfer and early evolution of tyrosine kinase signaling.</title>
        <authorList>
            <person name="Clarke M."/>
            <person name="Lohan A.J."/>
            <person name="Liu B."/>
            <person name="Lagkouvardos I."/>
            <person name="Roy S."/>
            <person name="Zafar N."/>
            <person name="Bertelli C."/>
            <person name="Schilde C."/>
            <person name="Kianianmomeni A."/>
            <person name="Burglin T.R."/>
            <person name="Frech C."/>
            <person name="Turcotte B."/>
            <person name="Kopec K.O."/>
            <person name="Synnott J.M."/>
            <person name="Choo C."/>
            <person name="Paponov I."/>
            <person name="Finkler A."/>
            <person name="Soon Heng Tan C."/>
            <person name="Hutchins A.P."/>
            <person name="Weinmeier T."/>
            <person name="Rattei T."/>
            <person name="Chu J.S."/>
            <person name="Gimenez G."/>
            <person name="Irimia M."/>
            <person name="Rigden D.J."/>
            <person name="Fitzpatrick D.A."/>
            <person name="Lorenzo-Morales J."/>
            <person name="Bateman A."/>
            <person name="Chiu C.H."/>
            <person name="Tang P."/>
            <person name="Hegemann P."/>
            <person name="Fromm H."/>
            <person name="Raoult D."/>
            <person name="Greub G."/>
            <person name="Miranda-Saavedra D."/>
            <person name="Chen N."/>
            <person name="Nash P."/>
            <person name="Ginger M.L."/>
            <person name="Horn M."/>
            <person name="Schaap P."/>
            <person name="Caler L."/>
            <person name="Loftus B."/>
        </authorList>
    </citation>
    <scope>NUCLEOTIDE SEQUENCE [LARGE SCALE GENOMIC DNA]</scope>
    <source>
        <strain evidence="5 6">Neff</strain>
    </source>
</reference>
<evidence type="ECO:0000313" key="6">
    <source>
        <dbReference type="Proteomes" id="UP000011083"/>
    </source>
</evidence>
<dbReference type="EMBL" id="KB007870">
    <property type="protein sequence ID" value="ELR22805.1"/>
    <property type="molecule type" value="Genomic_DNA"/>
</dbReference>
<dbReference type="PANTHER" id="PTHR31302">
    <property type="entry name" value="TRANSMEMBRANE PROTEIN WITH METALLOPHOSPHOESTERASE DOMAIN-RELATED"/>
    <property type="match status" value="1"/>
</dbReference>
<keyword evidence="3" id="KW-0732">Signal</keyword>
<proteinExistence type="predicted"/>
<dbReference type="GO" id="GO:0046872">
    <property type="term" value="F:metal ion binding"/>
    <property type="evidence" value="ECO:0007669"/>
    <property type="project" value="UniProtKB-KW"/>
</dbReference>
<evidence type="ECO:0000313" key="5">
    <source>
        <dbReference type="EMBL" id="ELR22805.1"/>
    </source>
</evidence>
<dbReference type="InterPro" id="IPR004843">
    <property type="entry name" value="Calcineurin-like_PHP"/>
</dbReference>
<dbReference type="InterPro" id="IPR029052">
    <property type="entry name" value="Metallo-depent_PP-like"/>
</dbReference>
<dbReference type="Gene3D" id="3.60.21.10">
    <property type="match status" value="1"/>
</dbReference>
<dbReference type="GO" id="GO:0008758">
    <property type="term" value="F:UDP-2,3-diacylglucosamine hydrolase activity"/>
    <property type="evidence" value="ECO:0007669"/>
    <property type="project" value="TreeGrafter"/>
</dbReference>
<feature type="signal peptide" evidence="3">
    <location>
        <begin position="1"/>
        <end position="16"/>
    </location>
</feature>
<dbReference type="InterPro" id="IPR051158">
    <property type="entry name" value="Metallophosphoesterase_sf"/>
</dbReference>
<evidence type="ECO:0000259" key="4">
    <source>
        <dbReference type="Pfam" id="PF00149"/>
    </source>
</evidence>
<dbReference type="OMA" id="MGKLVRM"/>